<accession>A0A1I1RLM1</accession>
<protein>
    <submittedName>
        <fullName evidence="1">Uncharacterized protein</fullName>
    </submittedName>
</protein>
<name>A0A1I1RLM1_9CLOT</name>
<reference evidence="1 2" key="1">
    <citation type="submission" date="2016-10" db="EMBL/GenBank/DDBJ databases">
        <authorList>
            <person name="de Groot N.N."/>
        </authorList>
    </citation>
    <scope>NUCLEOTIDE SEQUENCE [LARGE SCALE GENOMIC DNA]</scope>
    <source>
        <strain evidence="1 2">DSM 12992</strain>
    </source>
</reference>
<dbReference type="EMBL" id="FOMG01000033">
    <property type="protein sequence ID" value="SFD33188.1"/>
    <property type="molecule type" value="Genomic_DNA"/>
</dbReference>
<gene>
    <name evidence="1" type="ORF">SAMN05421842_13314</name>
</gene>
<dbReference type="OrthoDB" id="1932230at2"/>
<evidence type="ECO:0000313" key="1">
    <source>
        <dbReference type="EMBL" id="SFD33188.1"/>
    </source>
</evidence>
<proteinExistence type="predicted"/>
<evidence type="ECO:0000313" key="2">
    <source>
        <dbReference type="Proteomes" id="UP000199263"/>
    </source>
</evidence>
<organism evidence="1 2">
    <name type="scientific">Clostridium uliginosum</name>
    <dbReference type="NCBI Taxonomy" id="119641"/>
    <lineage>
        <taxon>Bacteria</taxon>
        <taxon>Bacillati</taxon>
        <taxon>Bacillota</taxon>
        <taxon>Clostridia</taxon>
        <taxon>Eubacteriales</taxon>
        <taxon>Clostridiaceae</taxon>
        <taxon>Clostridium</taxon>
    </lineage>
</organism>
<sequence>MRPDKKYMATDSNDTSDINFVPLKSYYNSEYKLSSLTPFIDMNNSIFNNNYTHNNQFQRAFSNYEMPSSVPISTTNSNVENNSNNNDSYLNLFPSETSESELYSYYNALNKNITNTNTNENSSMRILTPEEILRNFDLDLDENIDLERACCNNDINKIYSEIEKKHPAILSTLSAYKIPYPISRVIIKRLIKLSLNYCSKE</sequence>
<keyword evidence="2" id="KW-1185">Reference proteome</keyword>
<dbReference type="STRING" id="119641.SAMN05421842_13314"/>
<dbReference type="Proteomes" id="UP000199263">
    <property type="component" value="Unassembled WGS sequence"/>
</dbReference>
<dbReference type="RefSeq" id="WP_090093967.1">
    <property type="nucleotide sequence ID" value="NZ_FOMG01000033.1"/>
</dbReference>
<dbReference type="AlphaFoldDB" id="A0A1I1RLM1"/>